<feature type="region of interest" description="Disordered" evidence="3">
    <location>
        <begin position="602"/>
        <end position="701"/>
    </location>
</feature>
<name>A0A167Y053_9HYPO</name>
<feature type="compositionally biased region" description="Low complexity" evidence="3">
    <location>
        <begin position="108"/>
        <end position="131"/>
    </location>
</feature>
<dbReference type="GO" id="GO:0000981">
    <property type="term" value="F:DNA-binding transcription factor activity, RNA polymerase II-specific"/>
    <property type="evidence" value="ECO:0007669"/>
    <property type="project" value="InterPro"/>
</dbReference>
<keyword evidence="2" id="KW-0539">Nucleus</keyword>
<feature type="region of interest" description="Disordered" evidence="3">
    <location>
        <begin position="52"/>
        <end position="131"/>
    </location>
</feature>
<dbReference type="PANTHER" id="PTHR46910:SF18">
    <property type="entry name" value="ZN(II)2CYS6 TRANSCRIPTION FACTOR (EUROFUNG)"/>
    <property type="match status" value="1"/>
</dbReference>
<feature type="compositionally biased region" description="Basic and acidic residues" evidence="3">
    <location>
        <begin position="64"/>
        <end position="73"/>
    </location>
</feature>
<evidence type="ECO:0000256" key="2">
    <source>
        <dbReference type="ARBA" id="ARBA00023242"/>
    </source>
</evidence>
<dbReference type="InterPro" id="IPR050987">
    <property type="entry name" value="AtrR-like"/>
</dbReference>
<dbReference type="Gene3D" id="4.10.240.10">
    <property type="entry name" value="Zn(2)-C6 fungal-type DNA-binding domain"/>
    <property type="match status" value="1"/>
</dbReference>
<organism evidence="5 6">
    <name type="scientific">Niveomyces insectorum RCEF 264</name>
    <dbReference type="NCBI Taxonomy" id="1081102"/>
    <lineage>
        <taxon>Eukaryota</taxon>
        <taxon>Fungi</taxon>
        <taxon>Dikarya</taxon>
        <taxon>Ascomycota</taxon>
        <taxon>Pezizomycotina</taxon>
        <taxon>Sordariomycetes</taxon>
        <taxon>Hypocreomycetidae</taxon>
        <taxon>Hypocreales</taxon>
        <taxon>Cordycipitaceae</taxon>
        <taxon>Niveomyces</taxon>
    </lineage>
</organism>
<dbReference type="GO" id="GO:0003677">
    <property type="term" value="F:DNA binding"/>
    <property type="evidence" value="ECO:0007669"/>
    <property type="project" value="InterPro"/>
</dbReference>
<dbReference type="InterPro" id="IPR007219">
    <property type="entry name" value="XnlR_reg_dom"/>
</dbReference>
<dbReference type="AlphaFoldDB" id="A0A167Y053"/>
<evidence type="ECO:0000313" key="5">
    <source>
        <dbReference type="EMBL" id="OAA65651.1"/>
    </source>
</evidence>
<dbReference type="PROSITE" id="PS50048">
    <property type="entry name" value="ZN2_CY6_FUNGAL_2"/>
    <property type="match status" value="1"/>
</dbReference>
<evidence type="ECO:0000256" key="3">
    <source>
        <dbReference type="SAM" id="MobiDB-lite"/>
    </source>
</evidence>
<dbReference type="GO" id="GO:0006351">
    <property type="term" value="P:DNA-templated transcription"/>
    <property type="evidence" value="ECO:0007669"/>
    <property type="project" value="InterPro"/>
</dbReference>
<dbReference type="CDD" id="cd00067">
    <property type="entry name" value="GAL4"/>
    <property type="match status" value="1"/>
</dbReference>
<dbReference type="EMBL" id="AZHD01000003">
    <property type="protein sequence ID" value="OAA65651.1"/>
    <property type="molecule type" value="Genomic_DNA"/>
</dbReference>
<sequence length="774" mass="85566">MASVSKGPKNKRSSRACDRCYKKACKCYPGIEGTPCTRCIEGGMACIYSRQVKRRGPRSRRLRAAAEPERGSVEETSASEPAASLTYSPPQTASEGTPGTTRQQAHLTTPTTAQHPMTQTQTQTQTQHPTATTNTTTATAYDESIVTPELVERLTLNFYNASYPTRPYFHWPTYQAQIQSQAYRSDGGLFAVAMAVCAVSAARIAHGPTMPSDTPLAATEAAAISARCYAAADKALPTDVATVVDIVSMMKASALLASVCLQNSDLKRTLAHLGYYASLSVLNGFYNESNWPAGLNEMQKQERRRLFWGVYQQEQYVSNDFGLVSRQREAQATVLYPAEVFCDEDISATSVYVRPDRVSFLRGWNFCTNLYRLLENINSAVRARQRVAAPATTSTEHRDDPDSDIQAFLARFTPPKNFAPDSLQFITRAYDALPPELKQVRVITEEHPHADRYSIIACNILVTTQILKMLLVGNGESSVHQRCAIAGELLNELSSVPLAFFHATSMSSLRHLAHVGHMLASVIQRPLLAWTYLQVRSTLRVLADFLDNIEVSRGAAPHLSVKLRVQIDRIDQCMRKTSQQHPALDPGLRSVGQTLLQHWLQSEEPEQTREQTREQTCDQTGNQTSVQTGEATPPAALHSPPPSVDSSARPPDLANSTRAFDIDQQQQQQQQQYHQHNHDSHHQQQHPLQLHPPTTRPTDPVFRDATFDFMLQTDNSTTFSLDPLENWPLPLPLGDPGNDTFGLDIYPTTGVTTAVTAAAAADTGPPSWQHSTDT</sequence>
<feature type="compositionally biased region" description="Basic and acidic residues" evidence="3">
    <location>
        <begin position="606"/>
        <end position="616"/>
    </location>
</feature>
<dbReference type="Pfam" id="PF04082">
    <property type="entry name" value="Fungal_trans"/>
    <property type="match status" value="1"/>
</dbReference>
<accession>A0A167Y053</accession>
<proteinExistence type="predicted"/>
<comment type="caution">
    <text evidence="5">The sequence shown here is derived from an EMBL/GenBank/DDBJ whole genome shotgun (WGS) entry which is preliminary data.</text>
</comment>
<feature type="domain" description="Zn(2)-C6 fungal-type" evidence="4">
    <location>
        <begin position="16"/>
        <end position="48"/>
    </location>
</feature>
<gene>
    <name evidence="5" type="ORF">SPI_02438</name>
</gene>
<feature type="compositionally biased region" description="Polar residues" evidence="3">
    <location>
        <begin position="621"/>
        <end position="630"/>
    </location>
</feature>
<feature type="compositionally biased region" description="Basic residues" evidence="3">
    <location>
        <begin position="52"/>
        <end position="63"/>
    </location>
</feature>
<dbReference type="OrthoDB" id="2123952at2759"/>
<dbReference type="Proteomes" id="UP000076874">
    <property type="component" value="Unassembled WGS sequence"/>
</dbReference>
<dbReference type="GO" id="GO:0008270">
    <property type="term" value="F:zinc ion binding"/>
    <property type="evidence" value="ECO:0007669"/>
    <property type="project" value="InterPro"/>
</dbReference>
<evidence type="ECO:0000259" key="4">
    <source>
        <dbReference type="PROSITE" id="PS50048"/>
    </source>
</evidence>
<feature type="compositionally biased region" description="Low complexity" evidence="3">
    <location>
        <begin position="664"/>
        <end position="674"/>
    </location>
</feature>
<protein>
    <submittedName>
        <fullName evidence="5">Transcription factor</fullName>
    </submittedName>
</protein>
<evidence type="ECO:0000313" key="6">
    <source>
        <dbReference type="Proteomes" id="UP000076874"/>
    </source>
</evidence>
<dbReference type="SUPFAM" id="SSF57701">
    <property type="entry name" value="Zn2/Cys6 DNA-binding domain"/>
    <property type="match status" value="1"/>
</dbReference>
<reference evidence="5 6" key="1">
    <citation type="journal article" date="2016" name="Genome Biol. Evol.">
        <title>Divergent and convergent evolution of fungal pathogenicity.</title>
        <authorList>
            <person name="Shang Y."/>
            <person name="Xiao G."/>
            <person name="Zheng P."/>
            <person name="Cen K."/>
            <person name="Zhan S."/>
            <person name="Wang C."/>
        </authorList>
    </citation>
    <scope>NUCLEOTIDE SEQUENCE [LARGE SCALE GENOMIC DNA]</scope>
    <source>
        <strain evidence="5 6">RCEF 264</strain>
    </source>
</reference>
<dbReference type="PANTHER" id="PTHR46910">
    <property type="entry name" value="TRANSCRIPTION FACTOR PDR1"/>
    <property type="match status" value="1"/>
</dbReference>
<dbReference type="CDD" id="cd12148">
    <property type="entry name" value="fungal_TF_MHR"/>
    <property type="match status" value="1"/>
</dbReference>
<evidence type="ECO:0000256" key="1">
    <source>
        <dbReference type="ARBA" id="ARBA00022723"/>
    </source>
</evidence>
<keyword evidence="1" id="KW-0479">Metal-binding</keyword>
<keyword evidence="6" id="KW-1185">Reference proteome</keyword>
<feature type="compositionally biased region" description="Polar residues" evidence="3">
    <location>
        <begin position="74"/>
        <end position="107"/>
    </location>
</feature>
<dbReference type="InterPro" id="IPR036864">
    <property type="entry name" value="Zn2-C6_fun-type_DNA-bd_sf"/>
</dbReference>
<dbReference type="InterPro" id="IPR001138">
    <property type="entry name" value="Zn2Cys6_DnaBD"/>
</dbReference>